<name>A0A381PSI5_9ZZZZ</name>
<feature type="transmembrane region" description="Helical" evidence="6">
    <location>
        <begin position="37"/>
        <end position="58"/>
    </location>
</feature>
<reference evidence="7" key="1">
    <citation type="submission" date="2018-05" db="EMBL/GenBank/DDBJ databases">
        <authorList>
            <person name="Lanie J.A."/>
            <person name="Ng W.-L."/>
            <person name="Kazmierczak K.M."/>
            <person name="Andrzejewski T.M."/>
            <person name="Davidsen T.M."/>
            <person name="Wayne K.J."/>
            <person name="Tettelin H."/>
            <person name="Glass J.I."/>
            <person name="Rusch D."/>
            <person name="Podicherti R."/>
            <person name="Tsui H.-C.T."/>
            <person name="Winkler M.E."/>
        </authorList>
    </citation>
    <scope>NUCLEOTIDE SEQUENCE</scope>
</reference>
<dbReference type="InterPro" id="IPR005171">
    <property type="entry name" value="Cyt_c_oxidase_su4_prok"/>
</dbReference>
<evidence type="ECO:0000256" key="5">
    <source>
        <dbReference type="ARBA" id="ARBA00023136"/>
    </source>
</evidence>
<evidence type="ECO:0000256" key="3">
    <source>
        <dbReference type="ARBA" id="ARBA00022692"/>
    </source>
</evidence>
<sequence length="93" mass="10761">MEEQEQAHPRYYLIWVILAVLTAAEVFYAFLDLPKVVLAVGLVVMAVWKAVLVAMYYMHLRYEPARLWIMAISPLPFAAILVLFVITEFGFLR</sequence>
<evidence type="ECO:0000313" key="7">
    <source>
        <dbReference type="EMBL" id="SUZ68433.1"/>
    </source>
</evidence>
<feature type="transmembrane region" description="Helical" evidence="6">
    <location>
        <begin position="65"/>
        <end position="86"/>
    </location>
</feature>
<dbReference type="NCBIfam" id="TIGR02229">
    <property type="entry name" value="caa3_sub_IV"/>
    <property type="match status" value="1"/>
</dbReference>
<dbReference type="Pfam" id="PF03626">
    <property type="entry name" value="COX4_pro"/>
    <property type="match status" value="1"/>
</dbReference>
<dbReference type="AlphaFoldDB" id="A0A381PSI5"/>
<dbReference type="InterPro" id="IPR011743">
    <property type="entry name" value="Caa3_sub_IV"/>
</dbReference>
<keyword evidence="4 6" id="KW-1133">Transmembrane helix</keyword>
<evidence type="ECO:0000256" key="4">
    <source>
        <dbReference type="ARBA" id="ARBA00022989"/>
    </source>
</evidence>
<feature type="transmembrane region" description="Helical" evidence="6">
    <location>
        <begin position="12"/>
        <end position="31"/>
    </location>
</feature>
<dbReference type="GO" id="GO:0005886">
    <property type="term" value="C:plasma membrane"/>
    <property type="evidence" value="ECO:0007669"/>
    <property type="project" value="UniProtKB-SubCell"/>
</dbReference>
<evidence type="ECO:0000256" key="6">
    <source>
        <dbReference type="SAM" id="Phobius"/>
    </source>
</evidence>
<evidence type="ECO:0008006" key="8">
    <source>
        <dbReference type="Google" id="ProtNLM"/>
    </source>
</evidence>
<evidence type="ECO:0000256" key="2">
    <source>
        <dbReference type="ARBA" id="ARBA00022475"/>
    </source>
</evidence>
<keyword evidence="3 6" id="KW-0812">Transmembrane</keyword>
<comment type="subcellular location">
    <subcellularLocation>
        <location evidence="1">Cell membrane</location>
        <topology evidence="1">Multi-pass membrane protein</topology>
    </subcellularLocation>
</comment>
<protein>
    <recommendedName>
        <fullName evidence="8">Cytochrome C oxidase subunit IV</fullName>
    </recommendedName>
</protein>
<gene>
    <name evidence="7" type="ORF">METZ01_LOCUS21287</name>
</gene>
<proteinExistence type="predicted"/>
<keyword evidence="5 6" id="KW-0472">Membrane</keyword>
<accession>A0A381PSI5</accession>
<organism evidence="7">
    <name type="scientific">marine metagenome</name>
    <dbReference type="NCBI Taxonomy" id="408172"/>
    <lineage>
        <taxon>unclassified sequences</taxon>
        <taxon>metagenomes</taxon>
        <taxon>ecological metagenomes</taxon>
    </lineage>
</organism>
<evidence type="ECO:0000256" key="1">
    <source>
        <dbReference type="ARBA" id="ARBA00004651"/>
    </source>
</evidence>
<dbReference type="EMBL" id="UINC01001038">
    <property type="protein sequence ID" value="SUZ68433.1"/>
    <property type="molecule type" value="Genomic_DNA"/>
</dbReference>
<keyword evidence="2" id="KW-1003">Cell membrane</keyword>